<dbReference type="AlphaFoldDB" id="A0A9Q1J3V6"/>
<name>A0A9Q1J3V6_SYNKA</name>
<feature type="region of interest" description="Disordered" evidence="1">
    <location>
        <begin position="79"/>
        <end position="105"/>
    </location>
</feature>
<feature type="region of interest" description="Disordered" evidence="1">
    <location>
        <begin position="1"/>
        <end position="67"/>
    </location>
</feature>
<comment type="caution">
    <text evidence="2">The sequence shown here is derived from an EMBL/GenBank/DDBJ whole genome shotgun (WGS) entry which is preliminary data.</text>
</comment>
<accession>A0A9Q1J3V6</accession>
<proteinExistence type="predicted"/>
<dbReference type="Proteomes" id="UP001152622">
    <property type="component" value="Chromosome 3"/>
</dbReference>
<keyword evidence="3" id="KW-1185">Reference proteome</keyword>
<evidence type="ECO:0000313" key="2">
    <source>
        <dbReference type="EMBL" id="KAJ8368670.1"/>
    </source>
</evidence>
<evidence type="ECO:0000256" key="1">
    <source>
        <dbReference type="SAM" id="MobiDB-lite"/>
    </source>
</evidence>
<gene>
    <name evidence="2" type="ORF">SKAU_G00086980</name>
</gene>
<evidence type="ECO:0000313" key="3">
    <source>
        <dbReference type="Proteomes" id="UP001152622"/>
    </source>
</evidence>
<dbReference type="OrthoDB" id="8959641at2759"/>
<reference evidence="2" key="1">
    <citation type="journal article" date="2023" name="Science">
        <title>Genome structures resolve the early diversification of teleost fishes.</title>
        <authorList>
            <person name="Parey E."/>
            <person name="Louis A."/>
            <person name="Montfort J."/>
            <person name="Bouchez O."/>
            <person name="Roques C."/>
            <person name="Iampietro C."/>
            <person name="Lluch J."/>
            <person name="Castinel A."/>
            <person name="Donnadieu C."/>
            <person name="Desvignes T."/>
            <person name="Floi Bucao C."/>
            <person name="Jouanno E."/>
            <person name="Wen M."/>
            <person name="Mejri S."/>
            <person name="Dirks R."/>
            <person name="Jansen H."/>
            <person name="Henkel C."/>
            <person name="Chen W.J."/>
            <person name="Zahm M."/>
            <person name="Cabau C."/>
            <person name="Klopp C."/>
            <person name="Thompson A.W."/>
            <person name="Robinson-Rechavi M."/>
            <person name="Braasch I."/>
            <person name="Lecointre G."/>
            <person name="Bobe J."/>
            <person name="Postlethwait J.H."/>
            <person name="Berthelot C."/>
            <person name="Roest Crollius H."/>
            <person name="Guiguen Y."/>
        </authorList>
    </citation>
    <scope>NUCLEOTIDE SEQUENCE</scope>
    <source>
        <strain evidence="2">WJC10195</strain>
    </source>
</reference>
<organism evidence="2 3">
    <name type="scientific">Synaphobranchus kaupii</name>
    <name type="common">Kaup's arrowtooth eel</name>
    <dbReference type="NCBI Taxonomy" id="118154"/>
    <lineage>
        <taxon>Eukaryota</taxon>
        <taxon>Metazoa</taxon>
        <taxon>Chordata</taxon>
        <taxon>Craniata</taxon>
        <taxon>Vertebrata</taxon>
        <taxon>Euteleostomi</taxon>
        <taxon>Actinopterygii</taxon>
        <taxon>Neopterygii</taxon>
        <taxon>Teleostei</taxon>
        <taxon>Anguilliformes</taxon>
        <taxon>Synaphobranchidae</taxon>
        <taxon>Synaphobranchus</taxon>
    </lineage>
</organism>
<feature type="compositionally biased region" description="Polar residues" evidence="1">
    <location>
        <begin position="1"/>
        <end position="12"/>
    </location>
</feature>
<feature type="compositionally biased region" description="Basic and acidic residues" evidence="1">
    <location>
        <begin position="30"/>
        <end position="51"/>
    </location>
</feature>
<sequence>MKTESVMESTDYTQEHLRSSLNRSEEMEETIQKKTGDGMSREEKDRLSNMKEEEEEESGEWQIVKIEGEDGVKVEEGLWKGQGERDELRERDVTGQSAQNNREEGKKQFGAKLICKQQEGEELSALDTSFMLKQPRVLIRRLEIADISGHVSSPCSGSSRRGQVVRSPWKQQAVLPVRRKRQKIQFMNQKRKTAGQLDTPSENGICAEAPCSSPVISAMNQNTGQTVEVSSQVFAWSQFPFIHTEEVNLHQHIEVVQPEEHRRILRVSVGQVICGYTNRFIQVSVARNVGRVSLTQVT</sequence>
<dbReference type="EMBL" id="JAINUF010000003">
    <property type="protein sequence ID" value="KAJ8368670.1"/>
    <property type="molecule type" value="Genomic_DNA"/>
</dbReference>
<feature type="compositionally biased region" description="Basic and acidic residues" evidence="1">
    <location>
        <begin position="79"/>
        <end position="93"/>
    </location>
</feature>
<protein>
    <submittedName>
        <fullName evidence="2">Uncharacterized protein</fullName>
    </submittedName>
</protein>